<dbReference type="CDD" id="cd02414">
    <property type="entry name" value="KH-II_Jag"/>
    <property type="match status" value="1"/>
</dbReference>
<dbReference type="CDD" id="cd02644">
    <property type="entry name" value="R3H_jag"/>
    <property type="match status" value="1"/>
</dbReference>
<sequence length="153" mass="17073">MSEEQLKKIKEIIEGLISDLGLSAEATVQQEEEQINIQIESPEAAALIGFHGENLQAIQLVLSFMIHKVLGKWTRVNVNVGDYRQKREEQLTTLALSLATKAKLSNETQIIPNLSASERRIVHLALTNHPDVISESEGEGRERTLTIKPKVKP</sequence>
<reference evidence="4" key="1">
    <citation type="submission" date="2017-09" db="EMBL/GenBank/DDBJ databases">
        <title>Depth-based differentiation of microbial function through sediment-hosted aquifers and enrichment of novel symbionts in the deep terrestrial subsurface.</title>
        <authorList>
            <person name="Probst A.J."/>
            <person name="Ladd B."/>
            <person name="Jarett J.K."/>
            <person name="Geller-Mcgrath D.E."/>
            <person name="Sieber C.M.K."/>
            <person name="Emerson J.B."/>
            <person name="Anantharaman K."/>
            <person name="Thomas B.C."/>
            <person name="Malmstrom R."/>
            <person name="Stieglmeier M."/>
            <person name="Klingl A."/>
            <person name="Woyke T."/>
            <person name="Ryan C.M."/>
            <person name="Banfield J.F."/>
        </authorList>
    </citation>
    <scope>NUCLEOTIDE SEQUENCE [LARGE SCALE GENOMIC DNA]</scope>
</reference>
<dbReference type="Proteomes" id="UP000229631">
    <property type="component" value="Unassembled WGS sequence"/>
</dbReference>
<dbReference type="Pfam" id="PF13083">
    <property type="entry name" value="KH_KhpA-B"/>
    <property type="match status" value="1"/>
</dbReference>
<organism evidence="3 4">
    <name type="scientific">Candidatus Shapirobacteria bacterium CG03_land_8_20_14_0_80_39_12</name>
    <dbReference type="NCBI Taxonomy" id="1974879"/>
    <lineage>
        <taxon>Bacteria</taxon>
        <taxon>Candidatus Shapironibacteriota</taxon>
    </lineage>
</organism>
<dbReference type="PROSITE" id="PS51061">
    <property type="entry name" value="R3H"/>
    <property type="match status" value="1"/>
</dbReference>
<proteinExistence type="predicted"/>
<comment type="caution">
    <text evidence="3">The sequence shown here is derived from an EMBL/GenBank/DDBJ whole genome shotgun (WGS) entry which is preliminary data.</text>
</comment>
<evidence type="ECO:0000256" key="1">
    <source>
        <dbReference type="SAM" id="MobiDB-lite"/>
    </source>
</evidence>
<protein>
    <recommendedName>
        <fullName evidence="2">R3H domain-containing protein</fullName>
    </recommendedName>
</protein>
<dbReference type="InterPro" id="IPR015946">
    <property type="entry name" value="KH_dom-like_a/b"/>
</dbReference>
<dbReference type="GO" id="GO:0003723">
    <property type="term" value="F:RNA binding"/>
    <property type="evidence" value="ECO:0007669"/>
    <property type="project" value="InterPro"/>
</dbReference>
<dbReference type="Gene3D" id="3.30.1370.50">
    <property type="entry name" value="R3H-like domain"/>
    <property type="match status" value="1"/>
</dbReference>
<dbReference type="SUPFAM" id="SSF82708">
    <property type="entry name" value="R3H domain"/>
    <property type="match status" value="1"/>
</dbReference>
<dbReference type="InterPro" id="IPR034079">
    <property type="entry name" value="R3H_KhpB"/>
</dbReference>
<dbReference type="PANTHER" id="PTHR35800">
    <property type="entry name" value="PROTEIN JAG"/>
    <property type="match status" value="1"/>
</dbReference>
<dbReference type="Gene3D" id="3.30.300.20">
    <property type="match status" value="1"/>
</dbReference>
<dbReference type="InterPro" id="IPR001374">
    <property type="entry name" value="R3H_dom"/>
</dbReference>
<dbReference type="AlphaFoldDB" id="A0A2M7BAS3"/>
<dbReference type="InterPro" id="IPR038008">
    <property type="entry name" value="Jag_KH"/>
</dbReference>
<evidence type="ECO:0000313" key="4">
    <source>
        <dbReference type="Proteomes" id="UP000229631"/>
    </source>
</evidence>
<dbReference type="InterPro" id="IPR036867">
    <property type="entry name" value="R3H_dom_sf"/>
</dbReference>
<evidence type="ECO:0000313" key="3">
    <source>
        <dbReference type="EMBL" id="PIV00218.1"/>
    </source>
</evidence>
<evidence type="ECO:0000259" key="2">
    <source>
        <dbReference type="PROSITE" id="PS51061"/>
    </source>
</evidence>
<dbReference type="EMBL" id="PEVC01000060">
    <property type="protein sequence ID" value="PIV00218.1"/>
    <property type="molecule type" value="Genomic_DNA"/>
</dbReference>
<dbReference type="Pfam" id="PF01424">
    <property type="entry name" value="R3H"/>
    <property type="match status" value="1"/>
</dbReference>
<dbReference type="PANTHER" id="PTHR35800:SF1">
    <property type="entry name" value="RNA-BINDING PROTEIN KHPB"/>
    <property type="match status" value="1"/>
</dbReference>
<dbReference type="InterPro" id="IPR039247">
    <property type="entry name" value="KhpB"/>
</dbReference>
<name>A0A2M7BAS3_9BACT</name>
<gene>
    <name evidence="3" type="ORF">COS54_03490</name>
</gene>
<accession>A0A2M7BAS3</accession>
<feature type="region of interest" description="Disordered" evidence="1">
    <location>
        <begin position="134"/>
        <end position="153"/>
    </location>
</feature>
<dbReference type="SMART" id="SM00393">
    <property type="entry name" value="R3H"/>
    <property type="match status" value="1"/>
</dbReference>
<feature type="domain" description="R3H" evidence="2">
    <location>
        <begin position="85"/>
        <end position="151"/>
    </location>
</feature>